<gene>
    <name evidence="1" type="ORF">UY19_C0005G0015</name>
</gene>
<organism evidence="1 2">
    <name type="scientific">Candidatus Wolfebacteria bacterium GW2011_GWA2_47_9b</name>
    <dbReference type="NCBI Taxonomy" id="1619005"/>
    <lineage>
        <taxon>Bacteria</taxon>
        <taxon>Candidatus Wolfeibacteriota</taxon>
    </lineage>
</organism>
<dbReference type="Proteomes" id="UP000033882">
    <property type="component" value="Unassembled WGS sequence"/>
</dbReference>
<dbReference type="AlphaFoldDB" id="A0A0G1U7Y4"/>
<accession>A0A0G1U7Y4</accession>
<evidence type="ECO:0000313" key="1">
    <source>
        <dbReference type="EMBL" id="KKU90212.1"/>
    </source>
</evidence>
<comment type="caution">
    <text evidence="1">The sequence shown here is derived from an EMBL/GenBank/DDBJ whole genome shotgun (WGS) entry which is preliminary data.</text>
</comment>
<sequence>MKGRVKRKYPLFRNILIRVEHYAKACVVRKADAEQVERCCILLQTSVVSHSHRAVVIAELTRIAGMLPEHFTDMRKHIEFTRQELSAAAA</sequence>
<protein>
    <submittedName>
        <fullName evidence="1">Uncharacterized protein</fullName>
    </submittedName>
</protein>
<name>A0A0G1U7Y4_9BACT</name>
<dbReference type="EMBL" id="LCPB01000005">
    <property type="protein sequence ID" value="KKU90212.1"/>
    <property type="molecule type" value="Genomic_DNA"/>
</dbReference>
<evidence type="ECO:0000313" key="2">
    <source>
        <dbReference type="Proteomes" id="UP000033882"/>
    </source>
</evidence>
<proteinExistence type="predicted"/>
<reference evidence="1 2" key="1">
    <citation type="journal article" date="2015" name="Nature">
        <title>rRNA introns, odd ribosomes, and small enigmatic genomes across a large radiation of phyla.</title>
        <authorList>
            <person name="Brown C.T."/>
            <person name="Hug L.A."/>
            <person name="Thomas B.C."/>
            <person name="Sharon I."/>
            <person name="Castelle C.J."/>
            <person name="Singh A."/>
            <person name="Wilkins M.J."/>
            <person name="Williams K.H."/>
            <person name="Banfield J.F."/>
        </authorList>
    </citation>
    <scope>NUCLEOTIDE SEQUENCE [LARGE SCALE GENOMIC DNA]</scope>
</reference>